<name>A0A7K5FQJ7_PROAR</name>
<feature type="non-terminal residue" evidence="3">
    <location>
        <position position="95"/>
    </location>
</feature>
<reference evidence="3 4" key="1">
    <citation type="submission" date="2019-09" db="EMBL/GenBank/DDBJ databases">
        <title>Bird 10,000 Genomes (B10K) Project - Family phase.</title>
        <authorList>
            <person name="Zhang G."/>
        </authorList>
    </citation>
    <scope>NUCLEOTIDE SEQUENCE [LARGE SCALE GENOMIC DNA]</scope>
    <source>
        <strain evidence="3">B10K-DU-017-47</strain>
    </source>
</reference>
<keyword evidence="4" id="KW-1185">Reference proteome</keyword>
<dbReference type="EMBL" id="VYZH01003588">
    <property type="protein sequence ID" value="NWS47156.1"/>
    <property type="molecule type" value="Genomic_DNA"/>
</dbReference>
<proteinExistence type="predicted"/>
<protein>
    <submittedName>
        <fullName evidence="3">MOXD2 protein</fullName>
    </submittedName>
</protein>
<sequence length="95" mass="10810">WQLLRTQGMLFCLFLPCFCSDQPASPLRHSFTFLDPSNMIYLYRDHEEQELMTFELQVHTTGWMAFGFSPHGEPPGSDIVIAGVFPSGSIYFSVS</sequence>
<feature type="domain" description="DOMON" evidence="2">
    <location>
        <begin position="37"/>
        <end position="95"/>
    </location>
</feature>
<gene>
    <name evidence="3" type="primary">Moxd2</name>
    <name evidence="3" type="ORF">PROATE_R15131</name>
</gene>
<evidence type="ECO:0000313" key="3">
    <source>
        <dbReference type="EMBL" id="NWS47156.1"/>
    </source>
</evidence>
<feature type="chain" id="PRO_5029853531" evidence="1">
    <location>
        <begin position="20"/>
        <end position="95"/>
    </location>
</feature>
<feature type="signal peptide" evidence="1">
    <location>
        <begin position="1"/>
        <end position="19"/>
    </location>
</feature>
<comment type="caution">
    <text evidence="3">The sequence shown here is derived from an EMBL/GenBank/DDBJ whole genome shotgun (WGS) entry which is preliminary data.</text>
</comment>
<dbReference type="OrthoDB" id="10003276at2759"/>
<dbReference type="InterPro" id="IPR005018">
    <property type="entry name" value="DOMON_domain"/>
</dbReference>
<dbReference type="Proteomes" id="UP000562415">
    <property type="component" value="Unassembled WGS sequence"/>
</dbReference>
<evidence type="ECO:0000259" key="2">
    <source>
        <dbReference type="PROSITE" id="PS50836"/>
    </source>
</evidence>
<organism evidence="3 4">
    <name type="scientific">Probosciger aterrimus</name>
    <name type="common">Palm cockatoo</name>
    <dbReference type="NCBI Taxonomy" id="141839"/>
    <lineage>
        <taxon>Eukaryota</taxon>
        <taxon>Metazoa</taxon>
        <taxon>Chordata</taxon>
        <taxon>Craniata</taxon>
        <taxon>Vertebrata</taxon>
        <taxon>Euteleostomi</taxon>
        <taxon>Archelosauria</taxon>
        <taxon>Archosauria</taxon>
        <taxon>Dinosauria</taxon>
        <taxon>Saurischia</taxon>
        <taxon>Theropoda</taxon>
        <taxon>Coelurosauria</taxon>
        <taxon>Aves</taxon>
        <taxon>Neognathae</taxon>
        <taxon>Neoaves</taxon>
        <taxon>Telluraves</taxon>
        <taxon>Australaves</taxon>
        <taxon>Psittaciformes</taxon>
        <taxon>Cacatuidae</taxon>
        <taxon>Probosciger</taxon>
    </lineage>
</organism>
<dbReference type="PROSITE" id="PS50836">
    <property type="entry name" value="DOMON"/>
    <property type="match status" value="1"/>
</dbReference>
<evidence type="ECO:0000313" key="4">
    <source>
        <dbReference type="Proteomes" id="UP000562415"/>
    </source>
</evidence>
<dbReference type="CDD" id="cd09631">
    <property type="entry name" value="DOMON_DOH"/>
    <property type="match status" value="1"/>
</dbReference>
<keyword evidence="1" id="KW-0732">Signal</keyword>
<dbReference type="AlphaFoldDB" id="A0A7K5FQJ7"/>
<evidence type="ECO:0000256" key="1">
    <source>
        <dbReference type="SAM" id="SignalP"/>
    </source>
</evidence>
<dbReference type="InterPro" id="IPR045266">
    <property type="entry name" value="DOH_DOMON"/>
</dbReference>
<feature type="non-terminal residue" evidence="3">
    <location>
        <position position="1"/>
    </location>
</feature>
<accession>A0A7K5FQJ7</accession>